<dbReference type="GO" id="GO:0008237">
    <property type="term" value="F:metallopeptidase activity"/>
    <property type="evidence" value="ECO:0007669"/>
    <property type="project" value="InterPro"/>
</dbReference>
<evidence type="ECO:0000313" key="2">
    <source>
        <dbReference type="Proteomes" id="UP000192596"/>
    </source>
</evidence>
<dbReference type="Gene3D" id="3.40.390.10">
    <property type="entry name" value="Collagenase (Catalytic Domain)"/>
    <property type="match status" value="1"/>
</dbReference>
<keyword evidence="2" id="KW-1185">Reference proteome</keyword>
<proteinExistence type="predicted"/>
<dbReference type="InterPro" id="IPR024079">
    <property type="entry name" value="MetalloPept_cat_dom_sf"/>
</dbReference>
<name>A0A1V8TUZ3_9PEZI</name>
<dbReference type="EMBL" id="NAJO01000001">
    <property type="protein sequence ID" value="OQO15146.1"/>
    <property type="molecule type" value="Genomic_DNA"/>
</dbReference>
<dbReference type="Proteomes" id="UP000192596">
    <property type="component" value="Unassembled WGS sequence"/>
</dbReference>
<accession>A0A1V8TUZ3</accession>
<evidence type="ECO:0000313" key="1">
    <source>
        <dbReference type="EMBL" id="OQO15146.1"/>
    </source>
</evidence>
<protein>
    <submittedName>
        <fullName evidence="1">Uncharacterized protein</fullName>
    </submittedName>
</protein>
<gene>
    <name evidence="1" type="ORF">B0A48_00528</name>
</gene>
<organism evidence="1 2">
    <name type="scientific">Cryoendolithus antarcticus</name>
    <dbReference type="NCBI Taxonomy" id="1507870"/>
    <lineage>
        <taxon>Eukaryota</taxon>
        <taxon>Fungi</taxon>
        <taxon>Dikarya</taxon>
        <taxon>Ascomycota</taxon>
        <taxon>Pezizomycotina</taxon>
        <taxon>Dothideomycetes</taxon>
        <taxon>Dothideomycetidae</taxon>
        <taxon>Cladosporiales</taxon>
        <taxon>Cladosporiaceae</taxon>
        <taxon>Cryoendolithus</taxon>
    </lineage>
</organism>
<sequence length="603" mass="67101">MAQRHLDPVRADSLAISTTAGISQTRVGYVPQGGKSMRLQYFVGDPADKYWWDMRIETAMHGIGHSIGLVHEHQRTGVSNIVNPISPAIVFAIERMPGYEEALRAVTAADVADVPEFRGLPPAFRLRVLSVTLLCKYWAGVQWVPITPQQINHYGWTHAGPLDERSIMLYDATSYDNLDPNTGYPIPRLSSCAERFESDTNITSHERPHQVMHSKLTRVLIALALVFFTSVALLGQRSLPDSALLTHRDIAHVEDLTDEHNETKRSISLYDAPHRALFEANPRYNSDAVATIWPSCSPYGGGARILPYCYVDEESETRLSWIVEQAIARWHEATDALNIDGEAPNAPIHLAIENMPGFDETMRDVAADYREPAFANLNPRQRMVRLFRDPDLAKKYWAPHWRRIMSWIPYTEDERRRAGLDISPQYDILSIMNHNGLHYIPGVGTARKGSTSMYNGAKLVPFATLGWYPPISPQNPTPPNDHLVWVGGNPNPGIAAISALDRARLHVLYPPSDLRHPMARTAPQNQSTGYTPAFRPVAVTMGTNTVTVRPAGPIPTGNDYFAAMGRMWQDLDKIYGLGMFGGPDTPGMVSTISNDSLLRGTGD</sequence>
<dbReference type="SUPFAM" id="SSF55486">
    <property type="entry name" value="Metalloproteases ('zincins'), catalytic domain"/>
    <property type="match status" value="1"/>
</dbReference>
<comment type="caution">
    <text evidence="1">The sequence shown here is derived from an EMBL/GenBank/DDBJ whole genome shotgun (WGS) entry which is preliminary data.</text>
</comment>
<reference evidence="2" key="1">
    <citation type="submission" date="2017-03" db="EMBL/GenBank/DDBJ databases">
        <title>Genomes of endolithic fungi from Antarctica.</title>
        <authorList>
            <person name="Coleine C."/>
            <person name="Masonjones S."/>
            <person name="Stajich J.E."/>
        </authorList>
    </citation>
    <scope>NUCLEOTIDE SEQUENCE [LARGE SCALE GENOMIC DNA]</scope>
    <source>
        <strain evidence="2">CCFEE 5527</strain>
    </source>
</reference>
<dbReference type="InParanoid" id="A0A1V8TUZ3"/>
<dbReference type="AlphaFoldDB" id="A0A1V8TUZ3"/>